<dbReference type="SUPFAM" id="SSF55031">
    <property type="entry name" value="Bacterial exopeptidase dimerisation domain"/>
    <property type="match status" value="1"/>
</dbReference>
<dbReference type="InterPro" id="IPR036264">
    <property type="entry name" value="Bact_exopeptidase_dim_dom"/>
</dbReference>
<dbReference type="GO" id="GO:0008777">
    <property type="term" value="F:acetylornithine deacetylase activity"/>
    <property type="evidence" value="ECO:0007669"/>
    <property type="project" value="TreeGrafter"/>
</dbReference>
<comment type="caution">
    <text evidence="4">The sequence shown here is derived from an EMBL/GenBank/DDBJ whole genome shotgun (WGS) entry which is preliminary data.</text>
</comment>
<evidence type="ECO:0000259" key="3">
    <source>
        <dbReference type="Pfam" id="PF07687"/>
    </source>
</evidence>
<evidence type="ECO:0000313" key="4">
    <source>
        <dbReference type="EMBL" id="ORC22595.1"/>
    </source>
</evidence>
<dbReference type="InterPro" id="IPR002933">
    <property type="entry name" value="Peptidase_M20"/>
</dbReference>
<gene>
    <name evidence="4" type="ORF">A7979_10575</name>
</gene>
<dbReference type="InterPro" id="IPR050072">
    <property type="entry name" value="Peptidase_M20A"/>
</dbReference>
<dbReference type="PANTHER" id="PTHR43808:SF31">
    <property type="entry name" value="N-ACETYL-L-CITRULLINE DEACETYLASE"/>
    <property type="match status" value="1"/>
</dbReference>
<dbReference type="RefSeq" id="WP_083090914.1">
    <property type="nucleotide sequence ID" value="NZ_LXWF01000008.1"/>
</dbReference>
<evidence type="ECO:0000313" key="5">
    <source>
        <dbReference type="Proteomes" id="UP000192359"/>
    </source>
</evidence>
<evidence type="ECO:0000256" key="1">
    <source>
        <dbReference type="ARBA" id="ARBA00022723"/>
    </source>
</evidence>
<protein>
    <submittedName>
        <fullName evidence="4">Acetylornithine deacetylase</fullName>
    </submittedName>
</protein>
<proteinExistence type="predicted"/>
<evidence type="ECO:0000256" key="2">
    <source>
        <dbReference type="ARBA" id="ARBA00022801"/>
    </source>
</evidence>
<dbReference type="Gene3D" id="3.30.70.360">
    <property type="match status" value="1"/>
</dbReference>
<dbReference type="Proteomes" id="UP000192359">
    <property type="component" value="Unassembled WGS sequence"/>
</dbReference>
<dbReference type="NCBIfam" id="NF005710">
    <property type="entry name" value="PRK07522.1"/>
    <property type="match status" value="1"/>
</dbReference>
<dbReference type="Pfam" id="PF01546">
    <property type="entry name" value="Peptidase_M20"/>
    <property type="match status" value="1"/>
</dbReference>
<dbReference type="EMBL" id="LXWF01000008">
    <property type="protein sequence ID" value="ORC22595.1"/>
    <property type="molecule type" value="Genomic_DNA"/>
</dbReference>
<accession>A0A1Y1RRC8</accession>
<dbReference type="OrthoDB" id="7055905at2"/>
<keyword evidence="2" id="KW-0378">Hydrolase</keyword>
<organism evidence="4 5">
    <name type="scientific">Rothia nasimurium</name>
    <dbReference type="NCBI Taxonomy" id="85336"/>
    <lineage>
        <taxon>Bacteria</taxon>
        <taxon>Bacillati</taxon>
        <taxon>Actinomycetota</taxon>
        <taxon>Actinomycetes</taxon>
        <taxon>Micrococcales</taxon>
        <taxon>Micrococcaceae</taxon>
        <taxon>Rothia</taxon>
    </lineage>
</organism>
<dbReference type="SUPFAM" id="SSF53187">
    <property type="entry name" value="Zn-dependent exopeptidases"/>
    <property type="match status" value="1"/>
</dbReference>
<keyword evidence="1" id="KW-0479">Metal-binding</keyword>
<name>A0A1Y1RRC8_9MICC</name>
<dbReference type="InterPro" id="IPR011650">
    <property type="entry name" value="Peptidase_M20_dimer"/>
</dbReference>
<feature type="domain" description="Peptidase M20 dimerisation" evidence="3">
    <location>
        <begin position="182"/>
        <end position="291"/>
    </location>
</feature>
<dbReference type="GO" id="GO:0046872">
    <property type="term" value="F:metal ion binding"/>
    <property type="evidence" value="ECO:0007669"/>
    <property type="project" value="UniProtKB-KW"/>
</dbReference>
<dbReference type="Gene3D" id="3.40.630.10">
    <property type="entry name" value="Zn peptidases"/>
    <property type="match status" value="1"/>
</dbReference>
<dbReference type="CDD" id="cd03894">
    <property type="entry name" value="M20_ArgE"/>
    <property type="match status" value="1"/>
</dbReference>
<dbReference type="Pfam" id="PF07687">
    <property type="entry name" value="M20_dimer"/>
    <property type="match status" value="1"/>
</dbReference>
<dbReference type="AlphaFoldDB" id="A0A1Y1RRC8"/>
<sequence>MTLPNTPLPTSLPWIKKLIAAQSISQTSNRPVLNLLAAEFETLGLTPHYTYSEDGEHANLFVTVPAADGGTDGGVVLSGHTDVVPVEGQAWTVTDPFTPRVLDGRLYGRGSSDMKSFIGVAMWLLPRIAQAKLARPLHFAFSYDEEIGCVGAPTMIRDFKARGINPDFAVIGEPSMMQVISAHKGAHRGRVTFTGIAKHASLAPHGVNALAQAAEFITFFEQLAGTWRASGPFDEGFVVPHSTGGVNFARGGIQYNIVGEQVVLEYDFRTVPQMTTEEVIAQVEAKISTDLLPALKARAADAEALTGVAPGELVDAVGISHELLAAVPPLGTADDAEIITLANEWAGRPGSTQAQKVTYGTEAGQFALYGGVQAVVCGPGDIAQAHTPNEWIELGQIEACERFMLNVLDWARSG</sequence>
<keyword evidence="5" id="KW-1185">Reference proteome</keyword>
<dbReference type="GO" id="GO:0006526">
    <property type="term" value="P:L-arginine biosynthetic process"/>
    <property type="evidence" value="ECO:0007669"/>
    <property type="project" value="TreeGrafter"/>
</dbReference>
<reference evidence="4 5" key="1">
    <citation type="submission" date="2016-05" db="EMBL/GenBank/DDBJ databases">
        <title>Draft genome sequence of a porcine commensal Rothia nasimurium.</title>
        <authorList>
            <person name="Gaiser R.A."/>
            <person name="Van Baarlen P."/>
            <person name="Wells J.M."/>
        </authorList>
    </citation>
    <scope>NUCLEOTIDE SEQUENCE [LARGE SCALE GENOMIC DNA]</scope>
    <source>
        <strain evidence="4 5">PT-32</strain>
    </source>
</reference>
<dbReference type="PANTHER" id="PTHR43808">
    <property type="entry name" value="ACETYLORNITHINE DEACETYLASE"/>
    <property type="match status" value="1"/>
</dbReference>